<protein>
    <submittedName>
        <fullName evidence="11">Nitric oxide reductase FlRd-NAD(+) reductase</fullName>
    </submittedName>
</protein>
<keyword evidence="5" id="KW-0285">Flavoprotein</keyword>
<dbReference type="NCBIfam" id="NF003437">
    <property type="entry name" value="PRK04965.1"/>
    <property type="match status" value="1"/>
</dbReference>
<gene>
    <name evidence="11" type="primary">norW</name>
    <name evidence="11" type="ordered locus">SVI_2204</name>
</gene>
<evidence type="ECO:0000256" key="5">
    <source>
        <dbReference type="ARBA" id="ARBA00022630"/>
    </source>
</evidence>
<dbReference type="KEGG" id="svo:SVI_2204"/>
<organism evidence="11 12">
    <name type="scientific">Shewanella violacea (strain JCM 10179 / CIP 106290 / LMG 19151 / DSS12)</name>
    <dbReference type="NCBI Taxonomy" id="637905"/>
    <lineage>
        <taxon>Bacteria</taxon>
        <taxon>Pseudomonadati</taxon>
        <taxon>Pseudomonadota</taxon>
        <taxon>Gammaproteobacteria</taxon>
        <taxon>Alteromonadales</taxon>
        <taxon>Shewanellaceae</taxon>
        <taxon>Shewanella</taxon>
    </lineage>
</organism>
<dbReference type="OrthoDB" id="9808980at2"/>
<dbReference type="GO" id="GO:0005737">
    <property type="term" value="C:cytoplasm"/>
    <property type="evidence" value="ECO:0007669"/>
    <property type="project" value="UniProtKB-SubCell"/>
</dbReference>
<evidence type="ECO:0000256" key="3">
    <source>
        <dbReference type="ARBA" id="ARBA00006442"/>
    </source>
</evidence>
<dbReference type="HOGENOM" id="CLU_003291_4_4_6"/>
<dbReference type="InterPro" id="IPR041364">
    <property type="entry name" value="Rbx-bd"/>
</dbReference>
<evidence type="ECO:0000313" key="11">
    <source>
        <dbReference type="EMBL" id="BAJ02175.1"/>
    </source>
</evidence>
<dbReference type="Pfam" id="PF07992">
    <property type="entry name" value="Pyr_redox_2"/>
    <property type="match status" value="1"/>
</dbReference>
<proteinExistence type="inferred from homology"/>
<name>D4ZKH6_SHEVD</name>
<dbReference type="GO" id="GO:0016491">
    <property type="term" value="F:oxidoreductase activity"/>
    <property type="evidence" value="ECO:0007669"/>
    <property type="project" value="UniProtKB-KW"/>
</dbReference>
<evidence type="ECO:0000256" key="8">
    <source>
        <dbReference type="ARBA" id="ARBA00023027"/>
    </source>
</evidence>
<feature type="domain" description="FAD/NAD(P)-binding" evidence="9">
    <location>
        <begin position="5"/>
        <end position="287"/>
    </location>
</feature>
<keyword evidence="8" id="KW-0520">NAD</keyword>
<dbReference type="Gene3D" id="3.50.50.60">
    <property type="entry name" value="FAD/NAD(P)-binding domain"/>
    <property type="match status" value="2"/>
</dbReference>
<evidence type="ECO:0000313" key="12">
    <source>
        <dbReference type="Proteomes" id="UP000002350"/>
    </source>
</evidence>
<dbReference type="PRINTS" id="PR00368">
    <property type="entry name" value="FADPNR"/>
</dbReference>
<dbReference type="PRINTS" id="PR00411">
    <property type="entry name" value="PNDRDTASEI"/>
</dbReference>
<evidence type="ECO:0000256" key="4">
    <source>
        <dbReference type="ARBA" id="ARBA00022490"/>
    </source>
</evidence>
<evidence type="ECO:0000259" key="10">
    <source>
        <dbReference type="Pfam" id="PF18113"/>
    </source>
</evidence>
<dbReference type="AlphaFoldDB" id="D4ZKH6"/>
<dbReference type="eggNOG" id="COG0446">
    <property type="taxonomic scope" value="Bacteria"/>
</dbReference>
<keyword evidence="12" id="KW-1185">Reference proteome</keyword>
<evidence type="ECO:0000256" key="6">
    <source>
        <dbReference type="ARBA" id="ARBA00022827"/>
    </source>
</evidence>
<comment type="subcellular location">
    <subcellularLocation>
        <location evidence="2">Cytoplasm</location>
    </subcellularLocation>
</comment>
<comment type="cofactor">
    <cofactor evidence="1">
        <name>FAD</name>
        <dbReference type="ChEBI" id="CHEBI:57692"/>
    </cofactor>
</comment>
<keyword evidence="4" id="KW-0963">Cytoplasm</keyword>
<dbReference type="SUPFAM" id="SSF51905">
    <property type="entry name" value="FAD/NAD(P)-binding domain"/>
    <property type="match status" value="2"/>
</dbReference>
<sequence>MSHPIIIIGSGFAAYQLIKTIRRSDSTLPIWVFTRDDGHDYNKPDLSHVFSKQQGADELITKRASEFADEFNITLYSQTRVEKIDVEQEHILVEGKAYPYSKLVLATGAKAFVPPIEGDAVQDVLTLNSLSEYASAQQQLSQAQEVLLIGAGLIGCEIAMDLSSSGKQVTLVDPQSQLMANLLPEFVAAPLHKIMTETGISFELNNKVSSLSQHSDNSGNHNDKKIVAKLNSGKQIIVDAVISVAGLKANLQLAQEAGLATRQGIVVNAQLQTSANNVYALGDCAEIEGQVKAYLQPILLSANTLAKVLQGQSAELKLPPMLVKVKTPLLPIQLSGQTVRNIKHWQTQFDELGSITKAYNDKNEMVGFIVTQEHMKQAFPLLRELSSAV</sequence>
<dbReference type="InterPro" id="IPR036188">
    <property type="entry name" value="FAD/NAD-bd_sf"/>
</dbReference>
<dbReference type="EMBL" id="AP011177">
    <property type="protein sequence ID" value="BAJ02175.1"/>
    <property type="molecule type" value="Genomic_DNA"/>
</dbReference>
<accession>D4ZKH6</accession>
<dbReference type="PANTHER" id="PTHR43429">
    <property type="entry name" value="PYRIDINE NUCLEOTIDE-DISULFIDE OXIDOREDUCTASE DOMAIN-CONTAINING"/>
    <property type="match status" value="1"/>
</dbReference>
<dbReference type="InterPro" id="IPR023753">
    <property type="entry name" value="FAD/NAD-binding_dom"/>
</dbReference>
<comment type="similarity">
    <text evidence="3">Belongs to the FAD-dependent oxidoreductase family.</text>
</comment>
<feature type="domain" description="Rubredoxin binding" evidence="10">
    <location>
        <begin position="316"/>
        <end position="385"/>
    </location>
</feature>
<evidence type="ECO:0000256" key="7">
    <source>
        <dbReference type="ARBA" id="ARBA00023002"/>
    </source>
</evidence>
<dbReference type="Gene3D" id="3.30.390.120">
    <property type="match status" value="1"/>
</dbReference>
<keyword evidence="7" id="KW-0560">Oxidoreductase</keyword>
<evidence type="ECO:0000256" key="1">
    <source>
        <dbReference type="ARBA" id="ARBA00001974"/>
    </source>
</evidence>
<dbReference type="RefSeq" id="WP_013051480.1">
    <property type="nucleotide sequence ID" value="NC_014012.1"/>
</dbReference>
<dbReference type="Proteomes" id="UP000002350">
    <property type="component" value="Chromosome"/>
</dbReference>
<dbReference type="PANTHER" id="PTHR43429:SF3">
    <property type="entry name" value="NITRITE REDUCTASE [NAD(P)H]"/>
    <property type="match status" value="1"/>
</dbReference>
<reference evidence="12" key="1">
    <citation type="journal article" date="2010" name="Mol. Biosyst.">
        <title>Complete genome sequence and comparative analysis of Shewanella violacea, a psychrophilic and piezophilic bacterium from deep sea floor sediments.</title>
        <authorList>
            <person name="Aono E."/>
            <person name="Baba T."/>
            <person name="Ara T."/>
            <person name="Nishi T."/>
            <person name="Nakamichi T."/>
            <person name="Inamoto E."/>
            <person name="Toyonaga H."/>
            <person name="Hasegawa M."/>
            <person name="Takai Y."/>
            <person name="Okumura Y."/>
            <person name="Baba M."/>
            <person name="Tomita M."/>
            <person name="Kato C."/>
            <person name="Oshima T."/>
            <person name="Nakasone K."/>
            <person name="Mori H."/>
        </authorList>
    </citation>
    <scope>NUCLEOTIDE SEQUENCE [LARGE SCALE GENOMIC DNA]</scope>
    <source>
        <strain evidence="12">JCM 10179 / CIP 106290 / LMG 19151 / DSS12</strain>
    </source>
</reference>
<dbReference type="STRING" id="637905.SVI_2204"/>
<dbReference type="InterPro" id="IPR050260">
    <property type="entry name" value="FAD-bd_OxRdtase"/>
</dbReference>
<evidence type="ECO:0000256" key="2">
    <source>
        <dbReference type="ARBA" id="ARBA00004496"/>
    </source>
</evidence>
<evidence type="ECO:0000259" key="9">
    <source>
        <dbReference type="Pfam" id="PF07992"/>
    </source>
</evidence>
<dbReference type="Pfam" id="PF18113">
    <property type="entry name" value="Rbx_binding"/>
    <property type="match status" value="1"/>
</dbReference>
<keyword evidence="6" id="KW-0274">FAD</keyword>